<dbReference type="AlphaFoldDB" id="A0A4S8YLE5"/>
<dbReference type="Pfam" id="PF02833">
    <property type="entry name" value="DHHA2"/>
    <property type="match status" value="1"/>
</dbReference>
<sequence>MAVPRNSLRAFLGQAKVNLQRAINKNEKVTLVIGNESAGYLDSITSSIVYAYLRSITSSAQSPATLHVPLLNIPKADINLRPELLALLPHANIEQDQLITLDDLPDLDEIKQILSPESTRWVLVDHNALQGKLGAIYADRVVGVVDHHTDEGKVPKDTGSEPRLITTSGSCTSLVINHCREAWDRLSCGTSSTGAAQAQGDTLMEDEAVTSLWDAQVAQLALASVVIDTLNLQDEHKTTEHDERAVTYLEAKINQCAKIGGQFDRTTFFNKINDAKKDLSPLTFEEILRKDYKQWTENGLNLGTSAVVQPISFLKSKINKDSDSNDYKALLEASKKFAKERDLCVFSIMTAYEAENGGFARELAVLAVDDRGFAACKKFSDSSSEKLQLDGSDADENGEHWFHVWKQGNLSCSRKQVAPLLREAMSA</sequence>
<dbReference type="InterPro" id="IPR038763">
    <property type="entry name" value="DHH_sf"/>
</dbReference>
<dbReference type="SUPFAM" id="SSF64182">
    <property type="entry name" value="DHH phosphoesterases"/>
    <property type="match status" value="1"/>
</dbReference>
<reference evidence="2 3" key="1">
    <citation type="submission" date="2018-10" db="EMBL/GenBank/DDBJ databases">
        <title>Fifty Aureobasidium pullulans genomes reveal a recombining polyextremotolerant generalist.</title>
        <authorList>
            <person name="Gostincar C."/>
            <person name="Turk M."/>
            <person name="Zajc J."/>
            <person name="Gunde-Cimerman N."/>
        </authorList>
    </citation>
    <scope>NUCLEOTIDE SEQUENCE [LARGE SCALE GENOMIC DNA]</scope>
    <source>
        <strain evidence="2 3">EXF-11013</strain>
    </source>
</reference>
<name>A0A4S8YLE5_AURPU</name>
<dbReference type="Proteomes" id="UP000310687">
    <property type="component" value="Unassembled WGS sequence"/>
</dbReference>
<dbReference type="InterPro" id="IPR038222">
    <property type="entry name" value="DHHA2_dom_sf"/>
</dbReference>
<evidence type="ECO:0000313" key="2">
    <source>
        <dbReference type="EMBL" id="THW51797.1"/>
    </source>
</evidence>
<evidence type="ECO:0000259" key="1">
    <source>
        <dbReference type="SMART" id="SM01131"/>
    </source>
</evidence>
<dbReference type="GO" id="GO:0005737">
    <property type="term" value="C:cytoplasm"/>
    <property type="evidence" value="ECO:0007669"/>
    <property type="project" value="InterPro"/>
</dbReference>
<feature type="domain" description="DHHA2" evidence="1">
    <location>
        <begin position="269"/>
        <end position="425"/>
    </location>
</feature>
<evidence type="ECO:0000313" key="3">
    <source>
        <dbReference type="Proteomes" id="UP000310687"/>
    </source>
</evidence>
<dbReference type="PANTHER" id="PTHR12112">
    <property type="entry name" value="BNIP - RELATED"/>
    <property type="match status" value="1"/>
</dbReference>
<dbReference type="InterPro" id="IPR004097">
    <property type="entry name" value="DHHA2"/>
</dbReference>
<dbReference type="GO" id="GO:0004309">
    <property type="term" value="F:exopolyphosphatase activity"/>
    <property type="evidence" value="ECO:0007669"/>
    <property type="project" value="TreeGrafter"/>
</dbReference>
<comment type="caution">
    <text evidence="2">The sequence shown here is derived from an EMBL/GenBank/DDBJ whole genome shotgun (WGS) entry which is preliminary data.</text>
</comment>
<organism evidence="2 3">
    <name type="scientific">Aureobasidium pullulans</name>
    <name type="common">Black yeast</name>
    <name type="synonym">Pullularia pullulans</name>
    <dbReference type="NCBI Taxonomy" id="5580"/>
    <lineage>
        <taxon>Eukaryota</taxon>
        <taxon>Fungi</taxon>
        <taxon>Dikarya</taxon>
        <taxon>Ascomycota</taxon>
        <taxon>Pezizomycotina</taxon>
        <taxon>Dothideomycetes</taxon>
        <taxon>Dothideomycetidae</taxon>
        <taxon>Dothideales</taxon>
        <taxon>Saccotheciaceae</taxon>
        <taxon>Aureobasidium</taxon>
    </lineage>
</organism>
<gene>
    <name evidence="2" type="ORF">D6D22_00595</name>
</gene>
<dbReference type="EMBL" id="QZAL01000005">
    <property type="protein sequence ID" value="THW51797.1"/>
    <property type="molecule type" value="Genomic_DNA"/>
</dbReference>
<proteinExistence type="predicted"/>
<accession>A0A4S8YLE5</accession>
<dbReference type="Gene3D" id="3.90.1640.10">
    <property type="entry name" value="inorganic pyrophosphatase (n-terminal core)"/>
    <property type="match status" value="1"/>
</dbReference>
<protein>
    <submittedName>
        <fullName evidence="2">DHH phosphoesterase</fullName>
    </submittedName>
</protein>
<dbReference type="Gene3D" id="3.10.310.20">
    <property type="entry name" value="DHHA2 domain"/>
    <property type="match status" value="1"/>
</dbReference>
<dbReference type="SMART" id="SM01131">
    <property type="entry name" value="DHHA2"/>
    <property type="match status" value="1"/>
</dbReference>
<dbReference type="PANTHER" id="PTHR12112:SF39">
    <property type="entry name" value="EG:152A3.5 PROTEIN (FBGN0003116_PN PROTEIN)"/>
    <property type="match status" value="1"/>
</dbReference>